<evidence type="ECO:0000259" key="2">
    <source>
        <dbReference type="PROSITE" id="PS51105"/>
    </source>
</evidence>
<dbReference type="PANTHER" id="PTHR33989">
    <property type="match status" value="1"/>
</dbReference>
<feature type="transmembrane region" description="Helical" evidence="1">
    <location>
        <begin position="271"/>
        <end position="291"/>
    </location>
</feature>
<feature type="domain" description="PTS EIIC type-3" evidence="2">
    <location>
        <begin position="2"/>
        <end position="396"/>
    </location>
</feature>
<dbReference type="Proteomes" id="UP000325295">
    <property type="component" value="Chromosome"/>
</dbReference>
<proteinExistence type="predicted"/>
<feature type="transmembrane region" description="Helical" evidence="1">
    <location>
        <begin position="376"/>
        <end position="396"/>
    </location>
</feature>
<dbReference type="InterPro" id="IPR051088">
    <property type="entry name" value="PTS_Sugar-EIIC/EIIB"/>
</dbReference>
<evidence type="ECO:0000313" key="3">
    <source>
        <dbReference type="EMBL" id="QER67258.1"/>
    </source>
</evidence>
<dbReference type="PANTHER" id="PTHR33989:SF4">
    <property type="entry name" value="PTS SYSTEM N,N'-DIACETYLCHITOBIOSE-SPECIFIC EIIC COMPONENT"/>
    <property type="match status" value="1"/>
</dbReference>
<feature type="transmembrane region" description="Helical" evidence="1">
    <location>
        <begin position="167"/>
        <end position="185"/>
    </location>
</feature>
<keyword evidence="1" id="KW-1133">Transmembrane helix</keyword>
<dbReference type="KEGG" id="lnn:F0161_04920"/>
<dbReference type="GO" id="GO:0005886">
    <property type="term" value="C:plasma membrane"/>
    <property type="evidence" value="ECO:0007669"/>
    <property type="project" value="TreeGrafter"/>
</dbReference>
<dbReference type="InterPro" id="IPR004501">
    <property type="entry name" value="PTS_EIIC_3"/>
</dbReference>
<dbReference type="EMBL" id="CP043939">
    <property type="protein sequence ID" value="QER67258.1"/>
    <property type="molecule type" value="Genomic_DNA"/>
</dbReference>
<feature type="transmembrane region" description="Helical" evidence="1">
    <location>
        <begin position="133"/>
        <end position="152"/>
    </location>
</feature>
<dbReference type="AlphaFoldDB" id="A0A5P1X4P7"/>
<keyword evidence="1" id="KW-0472">Membrane</keyword>
<evidence type="ECO:0000256" key="1">
    <source>
        <dbReference type="SAM" id="Phobius"/>
    </source>
</evidence>
<feature type="transmembrane region" description="Helical" evidence="1">
    <location>
        <begin position="33"/>
        <end position="53"/>
    </location>
</feature>
<dbReference type="PROSITE" id="PS51105">
    <property type="entry name" value="PTS_EIIC_TYPE_3"/>
    <property type="match status" value="1"/>
</dbReference>
<keyword evidence="3" id="KW-0762">Sugar transport</keyword>
<dbReference type="GO" id="GO:0008982">
    <property type="term" value="F:protein-N(PI)-phosphohistidine-sugar phosphotransferase activity"/>
    <property type="evidence" value="ECO:0007669"/>
    <property type="project" value="InterPro"/>
</dbReference>
<accession>A0A5P1X4P7</accession>
<reference evidence="3 4" key="1">
    <citation type="submission" date="2019-09" db="EMBL/GenBank/DDBJ databases">
        <title>Complete Genome Sequence of Lactobacillus nenjiangensis SH-Y15, isolated from sauerkraut.</title>
        <authorList>
            <person name="Yang H."/>
        </authorList>
    </citation>
    <scope>NUCLEOTIDE SEQUENCE [LARGE SCALE GENOMIC DNA]</scope>
    <source>
        <strain evidence="3 4">SH-Y15</strain>
    </source>
</reference>
<keyword evidence="3" id="KW-0813">Transport</keyword>
<dbReference type="GO" id="GO:1902815">
    <property type="term" value="P:N,N'-diacetylchitobiose import"/>
    <property type="evidence" value="ECO:0007669"/>
    <property type="project" value="TreeGrafter"/>
</dbReference>
<keyword evidence="1" id="KW-0812">Transmembrane</keyword>
<gene>
    <name evidence="3" type="ORF">F0161_04920</name>
</gene>
<sequence>MDGGRYVRLSRKIMAADFVQRLQQTFRLLNQQILVASVISVINFVVLDCHGFLKEIFGINKWLPFYSAIHAATNSLAMIICTILVISVAYSMGSKENVENSLAGYISGIMTIIFLFPGDVMTGKINQNILLNGYNAINLRNLLIAAIVGYLVGRMYEQFSQSLTWQLAWRVGVTLLILLVLFIMTRNDWTELLIGELYGLIDGMQNWSIIAIPILAMLNCVMLIFGVESLLPMSGAEFSHAATKNLNYVLEGHSVYSVPAPINIHALFDTYATQGGIGMLLPLVIAVWIINRHRHDIRNLKWTTIPTLFNLNAPLLTNYPILFNLILLVPMMISSAVTSLIPGILILLGWLPSSVYPVSLSAPGLLQGYFSTNGNWLALCVGLFNLVISVLIYMPFIKISDQELQVSRHEI</sequence>
<organism evidence="3 4">
    <name type="scientific">Paucilactobacillus nenjiangensis</name>
    <dbReference type="NCBI Taxonomy" id="1296540"/>
    <lineage>
        <taxon>Bacteria</taxon>
        <taxon>Bacillati</taxon>
        <taxon>Bacillota</taxon>
        <taxon>Bacilli</taxon>
        <taxon>Lactobacillales</taxon>
        <taxon>Lactobacillaceae</taxon>
        <taxon>Paucilactobacillus</taxon>
    </lineage>
</organism>
<dbReference type="GO" id="GO:0009401">
    <property type="term" value="P:phosphoenolpyruvate-dependent sugar phosphotransferase system"/>
    <property type="evidence" value="ECO:0007669"/>
    <property type="project" value="InterPro"/>
</dbReference>
<keyword evidence="4" id="KW-1185">Reference proteome</keyword>
<dbReference type="OrthoDB" id="1651152at2"/>
<feature type="transmembrane region" description="Helical" evidence="1">
    <location>
        <begin position="321"/>
        <end position="351"/>
    </location>
</feature>
<evidence type="ECO:0000313" key="4">
    <source>
        <dbReference type="Proteomes" id="UP000325295"/>
    </source>
</evidence>
<dbReference type="RefSeq" id="WP_150203894.1">
    <property type="nucleotide sequence ID" value="NZ_CP043939.1"/>
</dbReference>
<feature type="transmembrane region" description="Helical" evidence="1">
    <location>
        <begin position="102"/>
        <end position="121"/>
    </location>
</feature>
<feature type="transmembrane region" description="Helical" evidence="1">
    <location>
        <begin position="206"/>
        <end position="227"/>
    </location>
</feature>
<name>A0A5P1X4P7_9LACO</name>
<feature type="transmembrane region" description="Helical" evidence="1">
    <location>
        <begin position="65"/>
        <end position="90"/>
    </location>
</feature>
<protein>
    <submittedName>
        <fullName evidence="3">PTS sugar transporter subunit IIC</fullName>
    </submittedName>
</protein>